<evidence type="ECO:0000313" key="11">
    <source>
        <dbReference type="EMBL" id="AHA68395.1"/>
    </source>
</evidence>
<evidence type="ECO:0000313" key="7">
    <source>
        <dbReference type="EMBL" id="AHA65708.1"/>
    </source>
</evidence>
<sequence>MDRMGWPLYECCQLTDLVYDGVFEVLQWLAA</sequence>
<evidence type="ECO:0000313" key="4">
    <source>
        <dbReference type="EMBL" id="AHA64618.1"/>
    </source>
</evidence>
<dbReference type="KEGG" id="sdz:Asd1617_05568"/>
<evidence type="ECO:0000313" key="12">
    <source>
        <dbReference type="Proteomes" id="UP000031647"/>
    </source>
</evidence>
<evidence type="ECO:0000313" key="3">
    <source>
        <dbReference type="EMBL" id="AHA64358.1"/>
    </source>
</evidence>
<dbReference type="EMBL" id="CP006736">
    <property type="protein sequence ID" value="AHA67565.1"/>
    <property type="molecule type" value="Genomic_DNA"/>
</dbReference>
<dbReference type="KEGG" id="sdz:Asd1617_01531"/>
<dbReference type="EMBL" id="CP006736">
    <property type="protein sequence ID" value="AHA64801.1"/>
    <property type="molecule type" value="Genomic_DNA"/>
</dbReference>
<dbReference type="KEGG" id="sdz:Asd1617_01791"/>
<dbReference type="KEGG" id="sdz:Asd1617_01261"/>
<gene>
    <name evidence="1" type="ORF">Asd1617_00650</name>
    <name evidence="2" type="ORF">Asd1617_01261</name>
    <name evidence="3" type="ORF">Asd1617_01531</name>
    <name evidence="4" type="ORF">Asd1617_01791</name>
    <name evidence="5" type="ORF">Asd1617_01974</name>
    <name evidence="6" type="ORF">Asd1617_02068</name>
    <name evidence="7" type="ORF">Asd1617_02881</name>
    <name evidence="8" type="ORF">Asd1617_03724</name>
    <name evidence="9" type="ORF">Asd1617_04738</name>
    <name evidence="10" type="ORF">Asd1617_05149</name>
    <name evidence="11" type="ORF">Asd1617_05568</name>
</gene>
<evidence type="ECO:0000313" key="10">
    <source>
        <dbReference type="EMBL" id="AHA67976.1"/>
    </source>
</evidence>
<reference evidence="5 12" key="1">
    <citation type="submission" date="2013-09" db="EMBL/GenBank/DDBJ databases">
        <title>Comparative genomics of Sd1617 to representative strains in evaluating its pathogenesis.</title>
        <authorList>
            <person name="Aksomboon Vongsawan A."/>
            <person name="Kapatral V."/>
            <person name="Vaisvil B."/>
            <person name="Serichantalergs O."/>
            <person name="Hale T.L."/>
            <person name="Mason C.J."/>
        </authorList>
    </citation>
    <scope>NUCLEOTIDE SEQUENCE [LARGE SCALE GENOMIC DNA]</scope>
    <source>
        <strain evidence="5 12">1617</strain>
    </source>
</reference>
<evidence type="ECO:0000313" key="1">
    <source>
        <dbReference type="EMBL" id="AHA63477.1"/>
    </source>
</evidence>
<dbReference type="KEGG" id="sdz:Asd1617_05149"/>
<evidence type="ECO:0000313" key="6">
    <source>
        <dbReference type="EMBL" id="AHA64895.1"/>
    </source>
</evidence>
<dbReference type="EMBL" id="CP006736">
    <property type="protein sequence ID" value="AHA64618.1"/>
    <property type="molecule type" value="Genomic_DNA"/>
</dbReference>
<evidence type="ECO:0000313" key="9">
    <source>
        <dbReference type="EMBL" id="AHA67565.1"/>
    </source>
</evidence>
<dbReference type="KEGG" id="sdz:Asd1617_04738"/>
<name>A0A0A6ZT73_SHIDY</name>
<dbReference type="EMBL" id="CP006736">
    <property type="protein sequence ID" value="AHA64358.1"/>
    <property type="molecule type" value="Genomic_DNA"/>
</dbReference>
<dbReference type="EMBL" id="CP006736">
    <property type="protein sequence ID" value="AHA66551.1"/>
    <property type="molecule type" value="Genomic_DNA"/>
</dbReference>
<dbReference type="KEGG" id="sdz:Asd1617_00650"/>
<dbReference type="PATRIC" id="fig|754093.4.peg.1912"/>
<dbReference type="HOGENOM" id="CLU_3398451_0_0_6"/>
<evidence type="ECO:0000313" key="8">
    <source>
        <dbReference type="EMBL" id="AHA66551.1"/>
    </source>
</evidence>
<dbReference type="EMBL" id="CP006736">
    <property type="protein sequence ID" value="AHA64088.1"/>
    <property type="molecule type" value="Genomic_DNA"/>
</dbReference>
<dbReference type="AlphaFoldDB" id="A0A0A6ZT73"/>
<organism evidence="5 12">
    <name type="scientific">Shigella dysenteriae 1617</name>
    <dbReference type="NCBI Taxonomy" id="754093"/>
    <lineage>
        <taxon>Bacteria</taxon>
        <taxon>Pseudomonadati</taxon>
        <taxon>Pseudomonadota</taxon>
        <taxon>Gammaproteobacteria</taxon>
        <taxon>Enterobacterales</taxon>
        <taxon>Enterobacteriaceae</taxon>
        <taxon>Shigella</taxon>
    </lineage>
</organism>
<dbReference type="EMBL" id="CP006736">
    <property type="protein sequence ID" value="AHA63477.1"/>
    <property type="molecule type" value="Genomic_DNA"/>
</dbReference>
<dbReference type="EMBL" id="CP006736">
    <property type="protein sequence ID" value="AHA65708.1"/>
    <property type="molecule type" value="Genomic_DNA"/>
</dbReference>
<dbReference type="Proteomes" id="UP000031647">
    <property type="component" value="Chromosome"/>
</dbReference>
<dbReference type="EMBL" id="CP006736">
    <property type="protein sequence ID" value="AHA67976.1"/>
    <property type="molecule type" value="Genomic_DNA"/>
</dbReference>
<accession>A0A0A6ZT73</accession>
<evidence type="ECO:0000313" key="5">
    <source>
        <dbReference type="EMBL" id="AHA64801.1"/>
    </source>
</evidence>
<dbReference type="EMBL" id="CP006736">
    <property type="protein sequence ID" value="AHA68395.1"/>
    <property type="molecule type" value="Genomic_DNA"/>
</dbReference>
<dbReference type="KEGG" id="sdz:Asd1617_02881"/>
<protein>
    <submittedName>
        <fullName evidence="5">Transposase</fullName>
    </submittedName>
</protein>
<dbReference type="KEGG" id="sdz:Asd1617_01974"/>
<dbReference type="KEGG" id="sdz:Asd1617_03724"/>
<dbReference type="KEGG" id="sdz:Asd1617_02068"/>
<proteinExistence type="predicted"/>
<dbReference type="EMBL" id="CP006736">
    <property type="protein sequence ID" value="AHA64895.1"/>
    <property type="molecule type" value="Genomic_DNA"/>
</dbReference>
<evidence type="ECO:0000313" key="2">
    <source>
        <dbReference type="EMBL" id="AHA64088.1"/>
    </source>
</evidence>